<evidence type="ECO:0000256" key="7">
    <source>
        <dbReference type="ARBA" id="ARBA00031027"/>
    </source>
</evidence>
<evidence type="ECO:0000256" key="9">
    <source>
        <dbReference type="SAM" id="Phobius"/>
    </source>
</evidence>
<feature type="transmembrane region" description="Helical" evidence="9">
    <location>
        <begin position="139"/>
        <end position="159"/>
    </location>
</feature>
<comment type="subcellular location">
    <subcellularLocation>
        <location evidence="2">Membrane</location>
        <topology evidence="2">Multi-pass membrane protein</topology>
    </subcellularLocation>
</comment>
<feature type="transmembrane region" description="Helical" evidence="9">
    <location>
        <begin position="109"/>
        <end position="127"/>
    </location>
</feature>
<organism evidence="11">
    <name type="scientific">Ceraphron sp. MM-2014</name>
    <dbReference type="NCBI Taxonomy" id="1502696"/>
    <lineage>
        <taxon>Eukaryota</taxon>
        <taxon>Metazoa</taxon>
        <taxon>Ecdysozoa</taxon>
        <taxon>Arthropoda</taxon>
        <taxon>Hexapoda</taxon>
        <taxon>Insecta</taxon>
        <taxon>Pterygota</taxon>
        <taxon>Neoptera</taxon>
        <taxon>Endopterygota</taxon>
        <taxon>Hymenoptera</taxon>
        <taxon>Apocrita</taxon>
        <taxon>Ceraphronoidea</taxon>
        <taxon>Ceraphronidae</taxon>
        <taxon>Ceraphron</taxon>
    </lineage>
</organism>
<evidence type="ECO:0000256" key="3">
    <source>
        <dbReference type="ARBA" id="ARBA00012944"/>
    </source>
</evidence>
<feature type="transmembrane region" description="Helical" evidence="9">
    <location>
        <begin position="85"/>
        <end position="103"/>
    </location>
</feature>
<proteinExistence type="predicted"/>
<feature type="transmembrane region" description="Helical" evidence="9">
    <location>
        <begin position="273"/>
        <end position="294"/>
    </location>
</feature>
<feature type="domain" description="NADH:quinone oxidoreductase/Mrp antiporter transmembrane" evidence="10">
    <location>
        <begin position="103"/>
        <end position="376"/>
    </location>
</feature>
<evidence type="ECO:0000256" key="1">
    <source>
        <dbReference type="ARBA" id="ARBA00003257"/>
    </source>
</evidence>
<dbReference type="GO" id="GO:0003954">
    <property type="term" value="F:NADH dehydrogenase activity"/>
    <property type="evidence" value="ECO:0007669"/>
    <property type="project" value="TreeGrafter"/>
</dbReference>
<feature type="transmembrane region" description="Helical" evidence="9">
    <location>
        <begin position="486"/>
        <end position="506"/>
    </location>
</feature>
<dbReference type="InterPro" id="IPR003945">
    <property type="entry name" value="NU5C-like"/>
</dbReference>
<evidence type="ECO:0000256" key="2">
    <source>
        <dbReference type="ARBA" id="ARBA00004141"/>
    </source>
</evidence>
<feature type="transmembrane region" description="Helical" evidence="9">
    <location>
        <begin position="415"/>
        <end position="436"/>
    </location>
</feature>
<evidence type="ECO:0000313" key="11">
    <source>
        <dbReference type="EMBL" id="AIA58098.1"/>
    </source>
</evidence>
<feature type="transmembrane region" description="Helical" evidence="9">
    <location>
        <begin position="237"/>
        <end position="261"/>
    </location>
</feature>
<evidence type="ECO:0000256" key="6">
    <source>
        <dbReference type="ARBA" id="ARBA00023136"/>
    </source>
</evidence>
<feature type="transmembrane region" description="Helical" evidence="9">
    <location>
        <begin position="527"/>
        <end position="549"/>
    </location>
</feature>
<keyword evidence="5 9" id="KW-1133">Transmembrane helix</keyword>
<keyword evidence="11" id="KW-0496">Mitochondrion</keyword>
<gene>
    <name evidence="11" type="primary">ND5</name>
</gene>
<feature type="transmembrane region" description="Helical" evidence="9">
    <location>
        <begin position="370"/>
        <end position="395"/>
    </location>
</feature>
<accession>A0A096XKU2</accession>
<dbReference type="GO" id="GO:0008137">
    <property type="term" value="F:NADH dehydrogenase (ubiquinone) activity"/>
    <property type="evidence" value="ECO:0007669"/>
    <property type="project" value="UniProtKB-EC"/>
</dbReference>
<geneLocation type="mitochondrion" evidence="11"/>
<feature type="transmembrane region" description="Helical" evidence="9">
    <location>
        <begin position="6"/>
        <end position="25"/>
    </location>
</feature>
<dbReference type="EC" id="7.1.1.2" evidence="3"/>
<dbReference type="GO" id="GO:0042773">
    <property type="term" value="P:ATP synthesis coupled electron transport"/>
    <property type="evidence" value="ECO:0007669"/>
    <property type="project" value="InterPro"/>
</dbReference>
<dbReference type="InterPro" id="IPR001750">
    <property type="entry name" value="ND/Mrp_TM"/>
</dbReference>
<dbReference type="PANTHER" id="PTHR42829:SF2">
    <property type="entry name" value="NADH-UBIQUINONE OXIDOREDUCTASE CHAIN 5"/>
    <property type="match status" value="1"/>
</dbReference>
<dbReference type="PANTHER" id="PTHR42829">
    <property type="entry name" value="NADH-UBIQUINONE OXIDOREDUCTASE CHAIN 5"/>
    <property type="match status" value="1"/>
</dbReference>
<dbReference type="AlphaFoldDB" id="A0A096XKU2"/>
<protein>
    <recommendedName>
        <fullName evidence="3">NADH:ubiquinone reductase (H(+)-translocating)</fullName>
        <ecNumber evidence="3">7.1.1.2</ecNumber>
    </recommendedName>
    <alternativeName>
        <fullName evidence="7">NADH dehydrogenase subunit 5</fullName>
    </alternativeName>
</protein>
<feature type="transmembrane region" description="Helical" evidence="9">
    <location>
        <begin position="207"/>
        <end position="225"/>
    </location>
</feature>
<keyword evidence="6 9" id="KW-0472">Membrane</keyword>
<reference evidence="11" key="1">
    <citation type="journal article" date="2014" name="Genome Biol. Evol.">
        <title>Evolutionary dynamics of the mitochondrial genome in the evaniomorpha (hymenoptera)?a group with an intermediate rate of gene rearrangement.</title>
        <authorList>
            <person name="Mao M."/>
            <person name="Gibson T."/>
            <person name="Dowton M."/>
        </authorList>
    </citation>
    <scope>NUCLEOTIDE SEQUENCE</scope>
</reference>
<comment type="catalytic activity">
    <reaction evidence="8">
        <text>a ubiquinone + NADH + 5 H(+)(in) = a ubiquinol + NAD(+) + 4 H(+)(out)</text>
        <dbReference type="Rhea" id="RHEA:29091"/>
        <dbReference type="Rhea" id="RHEA-COMP:9565"/>
        <dbReference type="Rhea" id="RHEA-COMP:9566"/>
        <dbReference type="ChEBI" id="CHEBI:15378"/>
        <dbReference type="ChEBI" id="CHEBI:16389"/>
        <dbReference type="ChEBI" id="CHEBI:17976"/>
        <dbReference type="ChEBI" id="CHEBI:57540"/>
        <dbReference type="ChEBI" id="CHEBI:57945"/>
        <dbReference type="EC" id="7.1.1.2"/>
    </reaction>
</comment>
<dbReference type="GO" id="GO:0015990">
    <property type="term" value="P:electron transport coupled proton transport"/>
    <property type="evidence" value="ECO:0007669"/>
    <property type="project" value="TreeGrafter"/>
</dbReference>
<name>A0A096XKU2_9HYME</name>
<sequence length="552" mass="64155">MKVYLFIFYMGMLCMLLMFYALIFLLNKILFFMSWTFYSILGVNISMIIYFDWMSMLFFSIVLFITSFVMFYSLEYLGGVKFINLYMYLVLLFVLSMGLVIYSPNLLSILLGWDGLGLISYCLVSFYQNFFSYKSAMLTLLMNRIGDLTLILSLCFMWSKESWFFMFFEDGGFVIISFLLMVSGFAKSAQIPLSIWLPAAMAAPTPISALVHSSTLVTAGVYLFLRFSMIYLLSFSYFLLNMLTLFTIFMASMVALFIYDLKKIIAMSTLSQLGLMMFFYSFGILDIVFFHLLIHALFKSMMFMCAGILIHYLGDIQDIRLMGGSGSNNLMFTMNSLVISSLALSGLPFLSGFYSKDFLIELMLMMNSNWFLYSGSIFLLMLTVMYSLRIMFFLLNLGNFKVFMFKESESMIMSLSLLMLSVSSVFSGIIFLNLLFMSEMIFLGYLDLCKPLLMLFMSVFICYYFFNLDISINMNLFKFISLMWGMNLIISYINGVIYKFMLKFLVELDKGWSEEFLLGILKKLIKLSFNLLNIYFNYIYMIVIIWSLFIMI</sequence>
<evidence type="ECO:0000256" key="8">
    <source>
        <dbReference type="ARBA" id="ARBA00049551"/>
    </source>
</evidence>
<feature type="transmembrane region" description="Helical" evidence="9">
    <location>
        <begin position="32"/>
        <end position="51"/>
    </location>
</feature>
<evidence type="ECO:0000256" key="4">
    <source>
        <dbReference type="ARBA" id="ARBA00022692"/>
    </source>
</evidence>
<dbReference type="EMBL" id="KJ570858">
    <property type="protein sequence ID" value="AIA58098.1"/>
    <property type="molecule type" value="Genomic_DNA"/>
</dbReference>
<feature type="transmembrane region" description="Helical" evidence="9">
    <location>
        <begin position="330"/>
        <end position="350"/>
    </location>
</feature>
<dbReference type="GO" id="GO:0016020">
    <property type="term" value="C:membrane"/>
    <property type="evidence" value="ECO:0007669"/>
    <property type="project" value="UniProtKB-SubCell"/>
</dbReference>
<feature type="transmembrane region" description="Helical" evidence="9">
    <location>
        <begin position="165"/>
        <end position="186"/>
    </location>
</feature>
<dbReference type="PRINTS" id="PR01434">
    <property type="entry name" value="NADHDHGNASE5"/>
</dbReference>
<evidence type="ECO:0000256" key="5">
    <source>
        <dbReference type="ARBA" id="ARBA00022989"/>
    </source>
</evidence>
<comment type="function">
    <text evidence="1">Core subunit of the mitochondrial membrane respiratory chain NADH dehydrogenase (Complex I) that is believed to belong to the minimal assembly required for catalysis. Complex I functions in the transfer of electrons from NADH to the respiratory chain. The immediate electron acceptor for the enzyme is believed to be ubiquinone.</text>
</comment>
<dbReference type="Pfam" id="PF00361">
    <property type="entry name" value="Proton_antipo_M"/>
    <property type="match status" value="1"/>
</dbReference>
<feature type="transmembrane region" description="Helical" evidence="9">
    <location>
        <begin position="448"/>
        <end position="466"/>
    </location>
</feature>
<evidence type="ECO:0000259" key="10">
    <source>
        <dbReference type="Pfam" id="PF00361"/>
    </source>
</evidence>
<keyword evidence="4 9" id="KW-0812">Transmembrane</keyword>
<feature type="transmembrane region" description="Helical" evidence="9">
    <location>
        <begin position="57"/>
        <end position="78"/>
    </location>
</feature>